<sequence length="294" mass="32303">MNDYLIKALAFDGQIRAYAISTTEMVSEAQKRHETWPTASAALGRAMTASTMMGMMLKGEDNSITVKIEGGGPIGVILVDSNTKGETRGYVTNPQTHFELNSHGKLDVARAVGKNGFLSVVKDIGMREKFTGQVPLVSGELGEDFTYYFASSEQVPSAVGVGVLVNPDNSIKASGGFIIQVLPNASDLIIDLLEQRIKEIPPISRLIEKGMTPEEILFELLSEDQVKILEKSPVKFQCKCSHERFGQAIVSLGEQEIKEIIEEDGKAETHCHFCNAKYTFSKEELEELLEQAKN</sequence>
<dbReference type="Gene3D" id="3.55.30.10">
    <property type="entry name" value="Hsp33 domain"/>
    <property type="match status" value="1"/>
</dbReference>
<dbReference type="Pfam" id="PF01430">
    <property type="entry name" value="HSP33"/>
    <property type="match status" value="1"/>
</dbReference>
<keyword evidence="3 6" id="KW-1015">Disulfide bond</keyword>
<feature type="disulfide bond" description="Redox-active" evidence="6">
    <location>
        <begin position="271"/>
        <end position="274"/>
    </location>
</feature>
<protein>
    <recommendedName>
        <fullName evidence="6">33 kDa chaperonin</fullName>
    </recommendedName>
    <alternativeName>
        <fullName evidence="6">Heat shock protein 33 homolog</fullName>
        <shortName evidence="6">HSP33</shortName>
    </alternativeName>
</protein>
<keyword evidence="2 6" id="KW-0862">Zinc</keyword>
<comment type="function">
    <text evidence="6">Redox regulated molecular chaperone. Protects both thermally unfolding and oxidatively damaged proteins from irreversible aggregation. Plays an important role in the bacterial defense system toward oxidative stress.</text>
</comment>
<evidence type="ECO:0000256" key="1">
    <source>
        <dbReference type="ARBA" id="ARBA00022490"/>
    </source>
</evidence>
<dbReference type="NCBIfam" id="NF001033">
    <property type="entry name" value="PRK00114.1"/>
    <property type="match status" value="1"/>
</dbReference>
<proteinExistence type="inferred from homology"/>
<dbReference type="SUPFAM" id="SSF64397">
    <property type="entry name" value="Hsp33 domain"/>
    <property type="match status" value="1"/>
</dbReference>
<dbReference type="RefSeq" id="WP_310262550.1">
    <property type="nucleotide sequence ID" value="NZ_JAVDWA010000012.1"/>
</dbReference>
<dbReference type="InterPro" id="IPR000397">
    <property type="entry name" value="Heat_shock_Hsp33"/>
</dbReference>
<dbReference type="InterPro" id="IPR016153">
    <property type="entry name" value="Heat_shock_Hsp33_N"/>
</dbReference>
<name>A0ABU1U5W0_9BACL</name>
<reference evidence="7 8" key="1">
    <citation type="submission" date="2023-07" db="EMBL/GenBank/DDBJ databases">
        <title>Sorghum-associated microbial communities from plants grown in Nebraska, USA.</title>
        <authorList>
            <person name="Schachtman D."/>
        </authorList>
    </citation>
    <scope>NUCLEOTIDE SEQUENCE [LARGE SCALE GENOMIC DNA]</scope>
    <source>
        <strain evidence="7 8">BE211</strain>
    </source>
</reference>
<evidence type="ECO:0000256" key="4">
    <source>
        <dbReference type="ARBA" id="ARBA00023186"/>
    </source>
</evidence>
<gene>
    <name evidence="6" type="primary">hslO</name>
    <name evidence="7" type="ORF">J2X07_003887</name>
</gene>
<organism evidence="7 8">
    <name type="scientific">Fictibacillus barbaricus</name>
    <dbReference type="NCBI Taxonomy" id="182136"/>
    <lineage>
        <taxon>Bacteria</taxon>
        <taxon>Bacillati</taxon>
        <taxon>Bacillota</taxon>
        <taxon>Bacilli</taxon>
        <taxon>Bacillales</taxon>
        <taxon>Fictibacillaceae</taxon>
        <taxon>Fictibacillus</taxon>
    </lineage>
</organism>
<evidence type="ECO:0000313" key="7">
    <source>
        <dbReference type="EMBL" id="MDR7074874.1"/>
    </source>
</evidence>
<dbReference type="Gene3D" id="3.90.1280.10">
    <property type="entry name" value="HSP33 redox switch-like"/>
    <property type="match status" value="1"/>
</dbReference>
<keyword evidence="8" id="KW-1185">Reference proteome</keyword>
<keyword evidence="1 6" id="KW-0963">Cytoplasm</keyword>
<dbReference type="HAMAP" id="MF_00117">
    <property type="entry name" value="HslO"/>
    <property type="match status" value="1"/>
</dbReference>
<comment type="similarity">
    <text evidence="6">Belongs to the HSP33 family.</text>
</comment>
<evidence type="ECO:0000256" key="3">
    <source>
        <dbReference type="ARBA" id="ARBA00023157"/>
    </source>
</evidence>
<feature type="disulfide bond" description="Redox-active" evidence="6">
    <location>
        <begin position="238"/>
        <end position="240"/>
    </location>
</feature>
<evidence type="ECO:0000256" key="6">
    <source>
        <dbReference type="HAMAP-Rule" id="MF_00117"/>
    </source>
</evidence>
<keyword evidence="5 6" id="KW-0676">Redox-active center</keyword>
<keyword evidence="4 6" id="KW-0143">Chaperone</keyword>
<dbReference type="PIRSF" id="PIRSF005261">
    <property type="entry name" value="Heat_shock_Hsp33"/>
    <property type="match status" value="1"/>
</dbReference>
<comment type="PTM">
    <text evidence="6">Under oxidizing conditions two disulfide bonds are formed involving the reactive cysteines. Under reducing conditions zinc is bound to the reactive cysteines and the protein is inactive.</text>
</comment>
<evidence type="ECO:0000313" key="8">
    <source>
        <dbReference type="Proteomes" id="UP001258181"/>
    </source>
</evidence>
<dbReference type="InterPro" id="IPR016154">
    <property type="entry name" value="Heat_shock_Hsp33_C"/>
</dbReference>
<dbReference type="PANTHER" id="PTHR30111:SF1">
    <property type="entry name" value="33 KDA CHAPERONIN"/>
    <property type="match status" value="1"/>
</dbReference>
<evidence type="ECO:0000256" key="2">
    <source>
        <dbReference type="ARBA" id="ARBA00022833"/>
    </source>
</evidence>
<dbReference type="SUPFAM" id="SSF118352">
    <property type="entry name" value="HSP33 redox switch-like"/>
    <property type="match status" value="1"/>
</dbReference>
<evidence type="ECO:0000256" key="5">
    <source>
        <dbReference type="ARBA" id="ARBA00023284"/>
    </source>
</evidence>
<comment type="caution">
    <text evidence="7">The sequence shown here is derived from an EMBL/GenBank/DDBJ whole genome shotgun (WGS) entry which is preliminary data.</text>
</comment>
<comment type="subcellular location">
    <subcellularLocation>
        <location evidence="6">Cytoplasm</location>
    </subcellularLocation>
</comment>
<dbReference type="Proteomes" id="UP001258181">
    <property type="component" value="Unassembled WGS sequence"/>
</dbReference>
<accession>A0ABU1U5W0</accession>
<dbReference type="PANTHER" id="PTHR30111">
    <property type="entry name" value="33 KDA CHAPERONIN"/>
    <property type="match status" value="1"/>
</dbReference>
<dbReference type="CDD" id="cd00498">
    <property type="entry name" value="Hsp33"/>
    <property type="match status" value="1"/>
</dbReference>
<dbReference type="EMBL" id="JAVDWA010000012">
    <property type="protein sequence ID" value="MDR7074874.1"/>
    <property type="molecule type" value="Genomic_DNA"/>
</dbReference>